<protein>
    <submittedName>
        <fullName evidence="2">(wild Malaysian banana) hypothetical protein</fullName>
    </submittedName>
</protein>
<dbReference type="InParanoid" id="A0A804KWN5"/>
<reference evidence="2" key="1">
    <citation type="submission" date="2021-03" db="EMBL/GenBank/DDBJ databases">
        <authorList>
            <consortium name="Genoscope - CEA"/>
            <person name="William W."/>
        </authorList>
    </citation>
    <scope>NUCLEOTIDE SEQUENCE</scope>
    <source>
        <strain evidence="2">Doubled-haploid Pahang</strain>
    </source>
</reference>
<dbReference type="EMBL" id="HG996476">
    <property type="protein sequence ID" value="CAG1853649.1"/>
    <property type="molecule type" value="Genomic_DNA"/>
</dbReference>
<feature type="compositionally biased region" description="Polar residues" evidence="1">
    <location>
        <begin position="50"/>
        <end position="64"/>
    </location>
</feature>
<feature type="compositionally biased region" description="Low complexity" evidence="1">
    <location>
        <begin position="1"/>
        <end position="11"/>
    </location>
</feature>
<dbReference type="Gramene" id="Ma10_t15830.1">
    <property type="protein sequence ID" value="Ma10_p15830.1"/>
    <property type="gene ID" value="Ma10_g15830"/>
</dbReference>
<feature type="region of interest" description="Disordered" evidence="1">
    <location>
        <begin position="1"/>
        <end position="68"/>
    </location>
</feature>
<evidence type="ECO:0000313" key="4">
    <source>
        <dbReference type="Proteomes" id="UP000012960"/>
    </source>
</evidence>
<feature type="compositionally biased region" description="Low complexity" evidence="1">
    <location>
        <begin position="24"/>
        <end position="38"/>
    </location>
</feature>
<reference evidence="3" key="2">
    <citation type="submission" date="2021-05" db="UniProtKB">
        <authorList>
            <consortium name="EnsemblPlants"/>
        </authorList>
    </citation>
    <scope>IDENTIFICATION</scope>
    <source>
        <strain evidence="3">subsp. malaccensis</strain>
    </source>
</reference>
<evidence type="ECO:0000313" key="3">
    <source>
        <dbReference type="EnsemblPlants" id="Ma10_p15830.1"/>
    </source>
</evidence>
<evidence type="ECO:0000256" key="1">
    <source>
        <dbReference type="SAM" id="MobiDB-lite"/>
    </source>
</evidence>
<proteinExistence type="predicted"/>
<dbReference type="EnsemblPlants" id="Ma10_t15830.1">
    <property type="protein sequence ID" value="Ma10_p15830.1"/>
    <property type="gene ID" value="Ma10_g15830"/>
</dbReference>
<gene>
    <name evidence="2" type="ORF">GSMUA_318750.1</name>
</gene>
<accession>A0A804KWN5</accession>
<dbReference type="AlphaFoldDB" id="A0A804KWN5"/>
<sequence>MGAWRRWWAGWRRTRTSRRRAPRPRSASTASESTASPPSAMPPAWPASSCTWRGNKSSSSSAGWPTSRGRCCDAAVYLGSDESGFVSGHNLVIDGAFTTVNNGFGLFKQ</sequence>
<dbReference type="Proteomes" id="UP000012960">
    <property type="component" value="Unplaced"/>
</dbReference>
<organism evidence="3 4">
    <name type="scientific">Musa acuminata subsp. malaccensis</name>
    <name type="common">Wild banana</name>
    <name type="synonym">Musa malaccensis</name>
    <dbReference type="NCBI Taxonomy" id="214687"/>
    <lineage>
        <taxon>Eukaryota</taxon>
        <taxon>Viridiplantae</taxon>
        <taxon>Streptophyta</taxon>
        <taxon>Embryophyta</taxon>
        <taxon>Tracheophyta</taxon>
        <taxon>Spermatophyta</taxon>
        <taxon>Magnoliopsida</taxon>
        <taxon>Liliopsida</taxon>
        <taxon>Zingiberales</taxon>
        <taxon>Musaceae</taxon>
        <taxon>Musa</taxon>
    </lineage>
</organism>
<feature type="compositionally biased region" description="Basic residues" evidence="1">
    <location>
        <begin position="12"/>
        <end position="23"/>
    </location>
</feature>
<evidence type="ECO:0000313" key="2">
    <source>
        <dbReference type="EMBL" id="CAG1853649.1"/>
    </source>
</evidence>
<name>A0A804KWN5_MUSAM</name>
<keyword evidence="4" id="KW-1185">Reference proteome</keyword>